<dbReference type="EMBL" id="LIBB01000425">
    <property type="protein sequence ID" value="KRO69958.1"/>
    <property type="molecule type" value="Genomic_DNA"/>
</dbReference>
<protein>
    <recommendedName>
        <fullName evidence="5">Flippase-like domain-containing protein</fullName>
    </recommendedName>
</protein>
<feature type="transmembrane region" description="Helical" evidence="2">
    <location>
        <begin position="270"/>
        <end position="292"/>
    </location>
</feature>
<evidence type="ECO:0000256" key="1">
    <source>
        <dbReference type="SAM" id="MobiDB-lite"/>
    </source>
</evidence>
<name>A0A0R2S5I4_9GAMM</name>
<feature type="transmembrane region" description="Helical" evidence="2">
    <location>
        <begin position="227"/>
        <end position="250"/>
    </location>
</feature>
<proteinExistence type="predicted"/>
<evidence type="ECO:0008006" key="5">
    <source>
        <dbReference type="Google" id="ProtNLM"/>
    </source>
</evidence>
<evidence type="ECO:0000313" key="3">
    <source>
        <dbReference type="EMBL" id="KRO69958.1"/>
    </source>
</evidence>
<feature type="transmembrane region" description="Helical" evidence="2">
    <location>
        <begin position="299"/>
        <end position="322"/>
    </location>
</feature>
<reference evidence="3 4" key="1">
    <citation type="submission" date="2015-10" db="EMBL/GenBank/DDBJ databases">
        <title>Metagenome-Assembled Genomes uncover a global brackish microbiome.</title>
        <authorList>
            <person name="Hugerth L.W."/>
            <person name="Larsson J."/>
            <person name="Alneberg J."/>
            <person name="Lindh M.V."/>
            <person name="Legrand C."/>
            <person name="Pinhassi J."/>
            <person name="Andersson A.F."/>
        </authorList>
    </citation>
    <scope>NUCLEOTIDE SEQUENCE [LARGE SCALE GENOMIC DNA]</scope>
    <source>
        <strain evidence="3">BACL4 MAG-120507-bin80</strain>
    </source>
</reference>
<feature type="transmembrane region" description="Helical" evidence="2">
    <location>
        <begin position="27"/>
        <end position="45"/>
    </location>
</feature>
<feature type="transmembrane region" description="Helical" evidence="2">
    <location>
        <begin position="183"/>
        <end position="206"/>
    </location>
</feature>
<keyword evidence="2" id="KW-0472">Membrane</keyword>
<accession>A0A0R2S5I4</accession>
<evidence type="ECO:0000256" key="2">
    <source>
        <dbReference type="SAM" id="Phobius"/>
    </source>
</evidence>
<feature type="region of interest" description="Disordered" evidence="1">
    <location>
        <begin position="1"/>
        <end position="21"/>
    </location>
</feature>
<sequence>MTEANSDNEINQETDDQSAAPAKKKNGIGRIVFLLITAVCFYYLYTRLNGAAAREGLGLADYMAQVFAAVNWVPWLGLMICYSLFYFAIDTLVVTKALNWFISDIKYKDIAPVRASAYIISIFNEQIGKGAMALYLNKRHQIPSWEVGSVMIFIMFCEVFYLLVWATIGYSVGGDALPSEFGLIPYIASGAALFLVLWIAYFRGLILPSNGFRDRRIFHAFRQAKPSHYLGFFLLRSPALIAAIVVYTIALNLFGVDVSIMTLLPLLPVIFFAAAAPTPMRAGAITFWVFLFPENEGQLAAFGFVQHNFFILFNAAIGLLFWRKAQRDLFGS</sequence>
<dbReference type="Proteomes" id="UP000051934">
    <property type="component" value="Unassembled WGS sequence"/>
</dbReference>
<dbReference type="AlphaFoldDB" id="A0A0R2S5I4"/>
<gene>
    <name evidence="3" type="ORF">ABR69_12590</name>
</gene>
<keyword evidence="2" id="KW-0812">Transmembrane</keyword>
<comment type="caution">
    <text evidence="3">The sequence shown here is derived from an EMBL/GenBank/DDBJ whole genome shotgun (WGS) entry which is preliminary data.</text>
</comment>
<feature type="transmembrane region" description="Helical" evidence="2">
    <location>
        <begin position="65"/>
        <end position="89"/>
    </location>
</feature>
<evidence type="ECO:0000313" key="4">
    <source>
        <dbReference type="Proteomes" id="UP000051934"/>
    </source>
</evidence>
<organism evidence="3 4">
    <name type="scientific">OM182 bacterium BACL3 MAG-120507-bin80</name>
    <dbReference type="NCBI Taxonomy" id="1655577"/>
    <lineage>
        <taxon>Bacteria</taxon>
        <taxon>Pseudomonadati</taxon>
        <taxon>Pseudomonadota</taxon>
        <taxon>Gammaproteobacteria</taxon>
        <taxon>OMG group</taxon>
        <taxon>OM182 clade</taxon>
    </lineage>
</organism>
<feature type="transmembrane region" description="Helical" evidence="2">
    <location>
        <begin position="147"/>
        <end position="171"/>
    </location>
</feature>
<keyword evidence="2" id="KW-1133">Transmembrane helix</keyword>